<dbReference type="PANTHER" id="PTHR30461:SF25">
    <property type="entry name" value="RESOLVASE-RELATED"/>
    <property type="match status" value="1"/>
</dbReference>
<dbReference type="PROSITE" id="PS51736">
    <property type="entry name" value="RECOMBINASES_3"/>
    <property type="match status" value="1"/>
</dbReference>
<dbReference type="KEGG" id="vta:P0077"/>
<name>A0A2N8ZNM9_9VIBR</name>
<dbReference type="CDD" id="cd03767">
    <property type="entry name" value="SR_Res_par"/>
    <property type="match status" value="1"/>
</dbReference>
<dbReference type="SUPFAM" id="SSF53041">
    <property type="entry name" value="Resolvase-like"/>
    <property type="match status" value="1"/>
</dbReference>
<evidence type="ECO:0000313" key="7">
    <source>
        <dbReference type="Proteomes" id="UP000235828"/>
    </source>
</evidence>
<dbReference type="Gene3D" id="3.40.50.1390">
    <property type="entry name" value="Resolvase, N-terminal catalytic domain"/>
    <property type="match status" value="1"/>
</dbReference>
<dbReference type="GO" id="GO:0015074">
    <property type="term" value="P:DNA integration"/>
    <property type="evidence" value="ECO:0007669"/>
    <property type="project" value="UniProtKB-KW"/>
</dbReference>
<dbReference type="PANTHER" id="PTHR30461">
    <property type="entry name" value="DNA-INVERTASE FROM LAMBDOID PROPHAGE"/>
    <property type="match status" value="1"/>
</dbReference>
<evidence type="ECO:0000256" key="1">
    <source>
        <dbReference type="ARBA" id="ARBA00022908"/>
    </source>
</evidence>
<dbReference type="Proteomes" id="UP000235828">
    <property type="component" value="Plasmid P"/>
</dbReference>
<keyword evidence="3" id="KW-0233">DNA recombination</keyword>
<dbReference type="InterPro" id="IPR036162">
    <property type="entry name" value="Resolvase-like_N_sf"/>
</dbReference>
<evidence type="ECO:0000313" key="6">
    <source>
        <dbReference type="EMBL" id="SON53521.1"/>
    </source>
</evidence>
<dbReference type="InterPro" id="IPR006118">
    <property type="entry name" value="Recombinase_CS"/>
</dbReference>
<dbReference type="PROSITE" id="PS00398">
    <property type="entry name" value="RECOMBINASES_2"/>
    <property type="match status" value="1"/>
</dbReference>
<dbReference type="EMBL" id="LT960613">
    <property type="protein sequence ID" value="SON53521.1"/>
    <property type="molecule type" value="Genomic_DNA"/>
</dbReference>
<sequence length="236" mass="27133">MFNDPILVRILLIYNPMRTNIINQTQNRPRLNIMFIRAYLRASTGEQDANRAKSELIQFTDQKGVRIASFYTENQSGSKLERAELSRLIEDSHKGDILLIEKVDRLSRLPYEQWNRLKDHLVEAGLHIVVVDQPMTHGVLNSNDESSMLSKVLTDFMIDLAAAMARDDYETRRKRQAQGIEKAKKLGKYRGRKPDHQLRENISLLLSEGKSWSQVQELLGCSRSTVAKVKKLSEPN</sequence>
<dbReference type="GO" id="GO:0000150">
    <property type="term" value="F:DNA strand exchange activity"/>
    <property type="evidence" value="ECO:0007669"/>
    <property type="project" value="InterPro"/>
</dbReference>
<evidence type="ECO:0000256" key="2">
    <source>
        <dbReference type="ARBA" id="ARBA00023125"/>
    </source>
</evidence>
<protein>
    <submittedName>
        <fullName evidence="6">Putative resolvase of Tn3 transposon family</fullName>
    </submittedName>
</protein>
<organism evidence="6 7">
    <name type="scientific">Vibrio tapetis subsp. tapetis</name>
    <dbReference type="NCBI Taxonomy" id="1671868"/>
    <lineage>
        <taxon>Bacteria</taxon>
        <taxon>Pseudomonadati</taxon>
        <taxon>Pseudomonadota</taxon>
        <taxon>Gammaproteobacteria</taxon>
        <taxon>Vibrionales</taxon>
        <taxon>Vibrionaceae</taxon>
        <taxon>Vibrio</taxon>
    </lineage>
</organism>
<dbReference type="InterPro" id="IPR006119">
    <property type="entry name" value="Resolv_N"/>
</dbReference>
<dbReference type="SMART" id="SM00857">
    <property type="entry name" value="Resolvase"/>
    <property type="match status" value="1"/>
</dbReference>
<feature type="domain" description="Resolvase/invertase-type recombinase catalytic" evidence="5">
    <location>
        <begin position="35"/>
        <end position="187"/>
    </location>
</feature>
<accession>A0A2N8ZNM9</accession>
<keyword evidence="1" id="KW-0229">DNA integration</keyword>
<dbReference type="AlphaFoldDB" id="A0A2N8ZNM9"/>
<keyword evidence="7" id="KW-1185">Reference proteome</keyword>
<dbReference type="Pfam" id="PF00239">
    <property type="entry name" value="Resolvase"/>
    <property type="match status" value="1"/>
</dbReference>
<geneLocation type="plasmid" evidence="7">
    <name>p</name>
</geneLocation>
<dbReference type="InterPro" id="IPR050639">
    <property type="entry name" value="SSR_resolvase"/>
</dbReference>
<proteinExistence type="predicted"/>
<evidence type="ECO:0000259" key="5">
    <source>
        <dbReference type="PROSITE" id="PS51736"/>
    </source>
</evidence>
<dbReference type="GO" id="GO:0003677">
    <property type="term" value="F:DNA binding"/>
    <property type="evidence" value="ECO:0007669"/>
    <property type="project" value="UniProtKB-KW"/>
</dbReference>
<dbReference type="Pfam" id="PF13384">
    <property type="entry name" value="HTH_23"/>
    <property type="match status" value="1"/>
</dbReference>
<evidence type="ECO:0000256" key="4">
    <source>
        <dbReference type="PIRSR" id="PIRSR606118-50"/>
    </source>
</evidence>
<keyword evidence="2" id="KW-0238">DNA-binding</keyword>
<evidence type="ECO:0000256" key="3">
    <source>
        <dbReference type="ARBA" id="ARBA00023172"/>
    </source>
</evidence>
<reference evidence="6 7" key="1">
    <citation type="submission" date="2017-10" db="EMBL/GenBank/DDBJ databases">
        <authorList>
            <person name="Banno H."/>
            <person name="Chua N.-H."/>
        </authorList>
    </citation>
    <scope>NUCLEOTIDE SEQUENCE [LARGE SCALE GENOMIC DNA]</scope>
    <source>
        <strain evidence="6">Vibrio tapetis CECT4600</strain>
        <plasmid evidence="7">Plasmid p</plasmid>
    </source>
</reference>
<gene>
    <name evidence="6" type="primary">tnpR</name>
    <name evidence="6" type="ORF">VTAP4600_P0077</name>
</gene>
<feature type="active site" description="O-(5'-phospho-DNA)-serine intermediate" evidence="4">
    <location>
        <position position="43"/>
    </location>
</feature>
<keyword evidence="6" id="KW-0614">Plasmid</keyword>